<dbReference type="InterPro" id="IPR045070">
    <property type="entry name" value="MATE_MepA-like"/>
</dbReference>
<evidence type="ECO:0000256" key="1">
    <source>
        <dbReference type="ARBA" id="ARBA00004651"/>
    </source>
</evidence>
<feature type="transmembrane region" description="Helical" evidence="10">
    <location>
        <begin position="133"/>
        <end position="151"/>
    </location>
</feature>
<feature type="transmembrane region" description="Helical" evidence="10">
    <location>
        <begin position="318"/>
        <end position="336"/>
    </location>
</feature>
<evidence type="ECO:0000256" key="5">
    <source>
        <dbReference type="ARBA" id="ARBA00022475"/>
    </source>
</evidence>
<organism evidence="11 12">
    <name type="scientific">Desulfosporosinus meridiei (strain ATCC BAA-275 / DSM 13257 / KCTC 12902 / NCIMB 13706 / S10)</name>
    <dbReference type="NCBI Taxonomy" id="768704"/>
    <lineage>
        <taxon>Bacteria</taxon>
        <taxon>Bacillati</taxon>
        <taxon>Bacillota</taxon>
        <taxon>Clostridia</taxon>
        <taxon>Eubacteriales</taxon>
        <taxon>Desulfitobacteriaceae</taxon>
        <taxon>Desulfosporosinus</taxon>
    </lineage>
</organism>
<evidence type="ECO:0000256" key="7">
    <source>
        <dbReference type="ARBA" id="ARBA00022989"/>
    </source>
</evidence>
<evidence type="ECO:0000313" key="12">
    <source>
        <dbReference type="Proteomes" id="UP000005262"/>
    </source>
</evidence>
<keyword evidence="5" id="KW-1003">Cell membrane</keyword>
<keyword evidence="6 10" id="KW-0812">Transmembrane</keyword>
<dbReference type="GO" id="GO:0005886">
    <property type="term" value="C:plasma membrane"/>
    <property type="evidence" value="ECO:0007669"/>
    <property type="project" value="UniProtKB-SubCell"/>
</dbReference>
<dbReference type="AlphaFoldDB" id="J7IUH4"/>
<comment type="similarity">
    <text evidence="2">Belongs to the multi antimicrobial extrusion (MATE) (TC 2.A.66.1) family. MepA subfamily.</text>
</comment>
<feature type="transmembrane region" description="Helical" evidence="10">
    <location>
        <begin position="416"/>
        <end position="436"/>
    </location>
</feature>
<feature type="transmembrane region" description="Helical" evidence="10">
    <location>
        <begin position="270"/>
        <end position="290"/>
    </location>
</feature>
<evidence type="ECO:0000256" key="4">
    <source>
        <dbReference type="ARBA" id="ARBA00022448"/>
    </source>
</evidence>
<evidence type="ECO:0000256" key="6">
    <source>
        <dbReference type="ARBA" id="ARBA00022692"/>
    </source>
</evidence>
<dbReference type="InterPro" id="IPR002528">
    <property type="entry name" value="MATE_fam"/>
</dbReference>
<proteinExistence type="inferred from homology"/>
<feature type="transmembrane region" description="Helical" evidence="10">
    <location>
        <begin position="233"/>
        <end position="258"/>
    </location>
</feature>
<dbReference type="NCBIfam" id="TIGR00797">
    <property type="entry name" value="matE"/>
    <property type="match status" value="1"/>
</dbReference>
<keyword evidence="7 10" id="KW-1133">Transmembrane helix</keyword>
<dbReference type="PANTHER" id="PTHR43823:SF3">
    <property type="entry name" value="MULTIDRUG EXPORT PROTEIN MEPA"/>
    <property type="match status" value="1"/>
</dbReference>
<keyword evidence="9" id="KW-0046">Antibiotic resistance</keyword>
<evidence type="ECO:0000256" key="9">
    <source>
        <dbReference type="ARBA" id="ARBA00023251"/>
    </source>
</evidence>
<dbReference type="CDD" id="cd13143">
    <property type="entry name" value="MATE_MepA_like"/>
    <property type="match status" value="1"/>
</dbReference>
<reference evidence="11 12" key="1">
    <citation type="journal article" date="2012" name="J. Bacteriol.">
        <title>Complete genome sequences of Desulfosporosinus orientis DSM765T, Desulfosporosinus youngiae DSM17734T, Desulfosporosinus meridiei DSM13257T, and Desulfosporosinus acidiphilus DSM22704T.</title>
        <authorList>
            <person name="Pester M."/>
            <person name="Brambilla E."/>
            <person name="Alazard D."/>
            <person name="Rattei T."/>
            <person name="Weinmaier T."/>
            <person name="Han J."/>
            <person name="Lucas S."/>
            <person name="Lapidus A."/>
            <person name="Cheng J.F."/>
            <person name="Goodwin L."/>
            <person name="Pitluck S."/>
            <person name="Peters L."/>
            <person name="Ovchinnikova G."/>
            <person name="Teshima H."/>
            <person name="Detter J.C."/>
            <person name="Han C.S."/>
            <person name="Tapia R."/>
            <person name="Land M.L."/>
            <person name="Hauser L."/>
            <person name="Kyrpides N.C."/>
            <person name="Ivanova N.N."/>
            <person name="Pagani I."/>
            <person name="Huntmann M."/>
            <person name="Wei C.L."/>
            <person name="Davenport K.W."/>
            <person name="Daligault H."/>
            <person name="Chain P.S."/>
            <person name="Chen A."/>
            <person name="Mavromatis K."/>
            <person name="Markowitz V."/>
            <person name="Szeto E."/>
            <person name="Mikhailova N."/>
            <person name="Pati A."/>
            <person name="Wagner M."/>
            <person name="Woyke T."/>
            <person name="Ollivier B."/>
            <person name="Klenk H.P."/>
            <person name="Spring S."/>
            <person name="Loy A."/>
        </authorList>
    </citation>
    <scope>NUCLEOTIDE SEQUENCE [LARGE SCALE GENOMIC DNA]</scope>
    <source>
        <strain evidence="12">ATCC BAA-275 / DSM 13257 / NCIMB 13706 / S10</strain>
    </source>
</reference>
<gene>
    <name evidence="11" type="ordered locus">Desmer_1826</name>
</gene>
<feature type="transmembrane region" description="Helical" evidence="10">
    <location>
        <begin position="190"/>
        <end position="213"/>
    </location>
</feature>
<dbReference type="eggNOG" id="COG0534">
    <property type="taxonomic scope" value="Bacteria"/>
</dbReference>
<keyword evidence="8 10" id="KW-0472">Membrane</keyword>
<dbReference type="InterPro" id="IPR051327">
    <property type="entry name" value="MATE_MepA_subfamily"/>
</dbReference>
<dbReference type="STRING" id="768704.Desmer_1826"/>
<comment type="subcellular location">
    <subcellularLocation>
        <location evidence="1">Cell membrane</location>
        <topology evidence="1">Multi-pass membrane protein</topology>
    </subcellularLocation>
</comment>
<dbReference type="PIRSF" id="PIRSF006603">
    <property type="entry name" value="DinF"/>
    <property type="match status" value="1"/>
</dbReference>
<dbReference type="EMBL" id="CP003629">
    <property type="protein sequence ID" value="AFQ43789.1"/>
    <property type="molecule type" value="Genomic_DNA"/>
</dbReference>
<feature type="transmembrane region" description="Helical" evidence="10">
    <location>
        <begin position="391"/>
        <end position="410"/>
    </location>
</feature>
<dbReference type="PANTHER" id="PTHR43823">
    <property type="entry name" value="SPORULATION PROTEIN YKVU"/>
    <property type="match status" value="1"/>
</dbReference>
<keyword evidence="4" id="KW-0813">Transport</keyword>
<feature type="transmembrane region" description="Helical" evidence="10">
    <location>
        <begin position="54"/>
        <end position="80"/>
    </location>
</feature>
<dbReference type="GO" id="GO:0015297">
    <property type="term" value="F:antiporter activity"/>
    <property type="evidence" value="ECO:0007669"/>
    <property type="project" value="InterPro"/>
</dbReference>
<feature type="transmembrane region" description="Helical" evidence="10">
    <location>
        <begin position="356"/>
        <end position="379"/>
    </location>
</feature>
<dbReference type="RefSeq" id="WP_014902704.1">
    <property type="nucleotide sequence ID" value="NC_018515.1"/>
</dbReference>
<dbReference type="KEGG" id="dmi:Desmer_1826"/>
<dbReference type="GO" id="GO:0046677">
    <property type="term" value="P:response to antibiotic"/>
    <property type="evidence" value="ECO:0007669"/>
    <property type="project" value="UniProtKB-KW"/>
</dbReference>
<evidence type="ECO:0000313" key="11">
    <source>
        <dbReference type="EMBL" id="AFQ43789.1"/>
    </source>
</evidence>
<evidence type="ECO:0000256" key="2">
    <source>
        <dbReference type="ARBA" id="ARBA00008417"/>
    </source>
</evidence>
<name>J7IUH4_DESMD</name>
<dbReference type="OrthoDB" id="9808954at2"/>
<dbReference type="Pfam" id="PF01554">
    <property type="entry name" value="MatE"/>
    <property type="match status" value="2"/>
</dbReference>
<dbReference type="Proteomes" id="UP000005262">
    <property type="component" value="Chromosome"/>
</dbReference>
<protein>
    <recommendedName>
        <fullName evidence="3">Multidrug export protein MepA</fullName>
    </recommendedName>
</protein>
<dbReference type="InterPro" id="IPR048279">
    <property type="entry name" value="MdtK-like"/>
</dbReference>
<sequence>MRIQLSDHFTYNKLLRFVLPSITMMIFTSIYSVVDGFFVSNFVGKTPFAAINLIMPVLFILSSIGLMIGAGGTAIVGKTLGENDREQANKYFSMLVCVIAVAGVVFGTVGFFAIRPLAMALGAEGAMLEDCVLYGRVIVLVMPFQMMQMSFQSFFITAEKPKLGLATTVIAGVSNIMLDVLFIVVFQWGLFGAAFATALSQTLGAVIALVYFLRKNDSLLRLTTKTKFYGKVLLRSCTNGSSEMVSNVAASLVSMLYNYQLMRFAGENGVAAYGVIMYVSFIFSAIFYGYSMGSAPIISYQFGAGNHNELKNMFRKSMVLMAVTGSAMLLLVIVAADPLAKVFVGYDQDLYDMTVHAFRIFAIAFLLTGFSTFASAFFTALNDGKISAAIAFLRTLLFETSAILIIPALLGLDGVWWAIVVAEFAAFIVTIAFLIMKRKKYRYA</sequence>
<feature type="transmembrane region" description="Helical" evidence="10">
    <location>
        <begin position="14"/>
        <end position="34"/>
    </location>
</feature>
<keyword evidence="12" id="KW-1185">Reference proteome</keyword>
<feature type="transmembrane region" description="Helical" evidence="10">
    <location>
        <begin position="163"/>
        <end position="184"/>
    </location>
</feature>
<reference evidence="12" key="2">
    <citation type="submission" date="2012-08" db="EMBL/GenBank/DDBJ databases">
        <title>Finished genome of Desulfosporosinus meridiei DSM 13257.</title>
        <authorList>
            <person name="Huntemann M."/>
            <person name="Wei C.-L."/>
            <person name="Han J."/>
            <person name="Detter J.C."/>
            <person name="Han C."/>
            <person name="Davenport K."/>
            <person name="Daligault H."/>
            <person name="Erkkila T."/>
            <person name="Gu W."/>
            <person name="Munk A.C.C."/>
            <person name="Teshima H."/>
            <person name="Xu Y."/>
            <person name="Chain P."/>
            <person name="Tapia R."/>
            <person name="Chen A."/>
            <person name="Krypides N."/>
            <person name="Mavromatis K."/>
            <person name="Markowitz V."/>
            <person name="Szeto E."/>
            <person name="Ivanova N."/>
            <person name="Mikhailova N."/>
            <person name="Ovchinnikova G."/>
            <person name="Pagani I."/>
            <person name="Pati A."/>
            <person name="Goodwin L."/>
            <person name="Peters L."/>
            <person name="Pitluck S."/>
            <person name="Woyke T."/>
            <person name="Pester M."/>
            <person name="Spring S."/>
            <person name="Ollivier B."/>
            <person name="Rattei T."/>
            <person name="Klenk H.-P."/>
            <person name="Wagner M."/>
            <person name="Loy A."/>
        </authorList>
    </citation>
    <scope>NUCLEOTIDE SEQUENCE [LARGE SCALE GENOMIC DNA]</scope>
    <source>
        <strain evidence="12">ATCC BAA-275 / DSM 13257 / NCIMB 13706 / S10</strain>
    </source>
</reference>
<evidence type="ECO:0000256" key="8">
    <source>
        <dbReference type="ARBA" id="ARBA00023136"/>
    </source>
</evidence>
<feature type="transmembrane region" description="Helical" evidence="10">
    <location>
        <begin position="92"/>
        <end position="113"/>
    </location>
</feature>
<accession>J7IUH4</accession>
<evidence type="ECO:0000256" key="3">
    <source>
        <dbReference type="ARBA" id="ARBA00022106"/>
    </source>
</evidence>
<evidence type="ECO:0000256" key="10">
    <source>
        <dbReference type="SAM" id="Phobius"/>
    </source>
</evidence>
<dbReference type="GO" id="GO:0042910">
    <property type="term" value="F:xenobiotic transmembrane transporter activity"/>
    <property type="evidence" value="ECO:0007669"/>
    <property type="project" value="InterPro"/>
</dbReference>
<dbReference type="HOGENOM" id="CLU_012893_0_2_9"/>